<dbReference type="AlphaFoldDB" id="A0A327QFM0"/>
<evidence type="ECO:0000259" key="1">
    <source>
        <dbReference type="Pfam" id="PF10099"/>
    </source>
</evidence>
<dbReference type="EMBL" id="QLLL01000006">
    <property type="protein sequence ID" value="RAJ02574.1"/>
    <property type="molecule type" value="Genomic_DNA"/>
</dbReference>
<dbReference type="PANTHER" id="PTHR37461">
    <property type="entry name" value="ANTI-SIGMA-K FACTOR RSKA"/>
    <property type="match status" value="1"/>
</dbReference>
<proteinExistence type="predicted"/>
<dbReference type="OrthoDB" id="1420916at2"/>
<organism evidence="2 3">
    <name type="scientific">Chitinophaga skermanii</name>
    <dbReference type="NCBI Taxonomy" id="331697"/>
    <lineage>
        <taxon>Bacteria</taxon>
        <taxon>Pseudomonadati</taxon>
        <taxon>Bacteroidota</taxon>
        <taxon>Chitinophagia</taxon>
        <taxon>Chitinophagales</taxon>
        <taxon>Chitinophagaceae</taxon>
        <taxon>Chitinophaga</taxon>
    </lineage>
</organism>
<gene>
    <name evidence="2" type="ORF">LX64_03594</name>
</gene>
<evidence type="ECO:0000313" key="2">
    <source>
        <dbReference type="EMBL" id="RAJ02574.1"/>
    </source>
</evidence>
<protein>
    <submittedName>
        <fullName evidence="2">Anti-sigma-K factor rskA</fullName>
    </submittedName>
</protein>
<name>A0A327QFM0_9BACT</name>
<dbReference type="PANTHER" id="PTHR37461:SF1">
    <property type="entry name" value="ANTI-SIGMA-K FACTOR RSKA"/>
    <property type="match status" value="1"/>
</dbReference>
<dbReference type="InterPro" id="IPR051474">
    <property type="entry name" value="Anti-sigma-K/W_factor"/>
</dbReference>
<sequence>MDVNRYISSGIIESYVAGLTSEQESKEVQAYMLQFPEVKQAVDACQQDMERYVNMYAIQPPSVVKDRIFAVINKDENNVATDTVTVVADSPQARIYSIQEHQYEEDAPRPRNIWKYIAAAAIVGIIGCSAAIYKLYTDNQNINEKYQTLLAQGSTLQANNDVMQTKLTEMDEAMAIMRNPAMQKVKMPSAIKEHPEYLATVFFNPKEKAVYLSVDNMPEPPAGQQYQLWAIVKGQKDPVDAGVFDMGDASKSLQKMKAFGDDVVAFAVTLEKKGGSEKPTMPVYIAGKAS</sequence>
<dbReference type="GO" id="GO:0005886">
    <property type="term" value="C:plasma membrane"/>
    <property type="evidence" value="ECO:0007669"/>
    <property type="project" value="InterPro"/>
</dbReference>
<dbReference type="Pfam" id="PF10099">
    <property type="entry name" value="RskA_C"/>
    <property type="match status" value="1"/>
</dbReference>
<comment type="caution">
    <text evidence="2">The sequence shown here is derived from an EMBL/GenBank/DDBJ whole genome shotgun (WGS) entry which is preliminary data.</text>
</comment>
<reference evidence="2 3" key="1">
    <citation type="submission" date="2018-06" db="EMBL/GenBank/DDBJ databases">
        <title>Genomic Encyclopedia of Archaeal and Bacterial Type Strains, Phase II (KMG-II): from individual species to whole genera.</title>
        <authorList>
            <person name="Goeker M."/>
        </authorList>
    </citation>
    <scope>NUCLEOTIDE SEQUENCE [LARGE SCALE GENOMIC DNA]</scope>
    <source>
        <strain evidence="2 3">DSM 23857</strain>
    </source>
</reference>
<dbReference type="GO" id="GO:0006417">
    <property type="term" value="P:regulation of translation"/>
    <property type="evidence" value="ECO:0007669"/>
    <property type="project" value="TreeGrafter"/>
</dbReference>
<dbReference type="GO" id="GO:0016989">
    <property type="term" value="F:sigma factor antagonist activity"/>
    <property type="evidence" value="ECO:0007669"/>
    <property type="project" value="TreeGrafter"/>
</dbReference>
<dbReference type="Proteomes" id="UP000249547">
    <property type="component" value="Unassembled WGS sequence"/>
</dbReference>
<evidence type="ECO:0000313" key="3">
    <source>
        <dbReference type="Proteomes" id="UP000249547"/>
    </source>
</evidence>
<dbReference type="RefSeq" id="WP_111599004.1">
    <property type="nucleotide sequence ID" value="NZ_QLLL01000006.1"/>
</dbReference>
<dbReference type="InterPro" id="IPR018764">
    <property type="entry name" value="RskA_C"/>
</dbReference>
<feature type="domain" description="Anti-sigma K factor RskA C-terminal" evidence="1">
    <location>
        <begin position="118"/>
        <end position="282"/>
    </location>
</feature>
<accession>A0A327QFM0</accession>
<keyword evidence="3" id="KW-1185">Reference proteome</keyword>